<evidence type="ECO:0000256" key="5">
    <source>
        <dbReference type="ARBA" id="ARBA00022679"/>
    </source>
</evidence>
<dbReference type="SMART" id="SM00304">
    <property type="entry name" value="HAMP"/>
    <property type="match status" value="1"/>
</dbReference>
<dbReference type="InterPro" id="IPR036890">
    <property type="entry name" value="HATPase_C_sf"/>
</dbReference>
<organism evidence="15 16">
    <name type="scientific">Hamadaea flava</name>
    <dbReference type="NCBI Taxonomy" id="1742688"/>
    <lineage>
        <taxon>Bacteria</taxon>
        <taxon>Bacillati</taxon>
        <taxon>Actinomycetota</taxon>
        <taxon>Actinomycetes</taxon>
        <taxon>Micromonosporales</taxon>
        <taxon>Micromonosporaceae</taxon>
        <taxon>Hamadaea</taxon>
    </lineage>
</organism>
<comment type="catalytic activity">
    <reaction evidence="1">
        <text>ATP + protein L-histidine = ADP + protein N-phospho-L-histidine.</text>
        <dbReference type="EC" id="2.7.13.3"/>
    </reaction>
</comment>
<accession>A0ABV8LMJ2</accession>
<reference evidence="16" key="1">
    <citation type="journal article" date="2019" name="Int. J. Syst. Evol. Microbiol.">
        <title>The Global Catalogue of Microorganisms (GCM) 10K type strain sequencing project: providing services to taxonomists for standard genome sequencing and annotation.</title>
        <authorList>
            <consortium name="The Broad Institute Genomics Platform"/>
            <consortium name="The Broad Institute Genome Sequencing Center for Infectious Disease"/>
            <person name="Wu L."/>
            <person name="Ma J."/>
        </authorList>
    </citation>
    <scope>NUCLEOTIDE SEQUENCE [LARGE SCALE GENOMIC DNA]</scope>
    <source>
        <strain evidence="16">CGMCC 4.7289</strain>
    </source>
</reference>
<dbReference type="PROSITE" id="PS50885">
    <property type="entry name" value="HAMP"/>
    <property type="match status" value="1"/>
</dbReference>
<dbReference type="InterPro" id="IPR003661">
    <property type="entry name" value="HisK_dim/P_dom"/>
</dbReference>
<protein>
    <recommendedName>
        <fullName evidence="3">histidine kinase</fullName>
        <ecNumber evidence="3">2.7.13.3</ecNumber>
    </recommendedName>
</protein>
<keyword evidence="4" id="KW-0597">Phosphoprotein</keyword>
<dbReference type="InterPro" id="IPR005467">
    <property type="entry name" value="His_kinase_dom"/>
</dbReference>
<evidence type="ECO:0000313" key="15">
    <source>
        <dbReference type="EMBL" id="MFC4132176.1"/>
    </source>
</evidence>
<comment type="caution">
    <text evidence="15">The sequence shown here is derived from an EMBL/GenBank/DDBJ whole genome shotgun (WGS) entry which is preliminary data.</text>
</comment>
<keyword evidence="16" id="KW-1185">Reference proteome</keyword>
<feature type="transmembrane region" description="Helical" evidence="12">
    <location>
        <begin position="89"/>
        <end position="111"/>
    </location>
</feature>
<dbReference type="Proteomes" id="UP001595816">
    <property type="component" value="Unassembled WGS sequence"/>
</dbReference>
<dbReference type="CDD" id="cd00082">
    <property type="entry name" value="HisKA"/>
    <property type="match status" value="1"/>
</dbReference>
<dbReference type="PRINTS" id="PR00344">
    <property type="entry name" value="BCTRLSENSOR"/>
</dbReference>
<evidence type="ECO:0000256" key="12">
    <source>
        <dbReference type="SAM" id="Phobius"/>
    </source>
</evidence>
<keyword evidence="6 12" id="KW-0812">Transmembrane</keyword>
<evidence type="ECO:0000256" key="10">
    <source>
        <dbReference type="ARBA" id="ARBA00023136"/>
    </source>
</evidence>
<dbReference type="Pfam" id="PF00672">
    <property type="entry name" value="HAMP"/>
    <property type="match status" value="1"/>
</dbReference>
<proteinExistence type="predicted"/>
<keyword evidence="5" id="KW-0808">Transferase</keyword>
<keyword evidence="7 15" id="KW-0418">Kinase</keyword>
<evidence type="ECO:0000313" key="16">
    <source>
        <dbReference type="Proteomes" id="UP001595816"/>
    </source>
</evidence>
<evidence type="ECO:0000256" key="4">
    <source>
        <dbReference type="ARBA" id="ARBA00022553"/>
    </source>
</evidence>
<evidence type="ECO:0000259" key="14">
    <source>
        <dbReference type="PROSITE" id="PS50885"/>
    </source>
</evidence>
<feature type="domain" description="HAMP" evidence="14">
    <location>
        <begin position="112"/>
        <end position="165"/>
    </location>
</feature>
<dbReference type="Gene3D" id="1.10.287.130">
    <property type="match status" value="1"/>
</dbReference>
<dbReference type="CDD" id="cd06225">
    <property type="entry name" value="HAMP"/>
    <property type="match status" value="1"/>
</dbReference>
<feature type="domain" description="Histidine kinase" evidence="13">
    <location>
        <begin position="173"/>
        <end position="378"/>
    </location>
</feature>
<gene>
    <name evidence="15" type="ORF">ACFOZ4_16315</name>
</gene>
<dbReference type="InterPro" id="IPR004358">
    <property type="entry name" value="Sig_transdc_His_kin-like_C"/>
</dbReference>
<evidence type="ECO:0000256" key="3">
    <source>
        <dbReference type="ARBA" id="ARBA00012438"/>
    </source>
</evidence>
<dbReference type="GO" id="GO:0016301">
    <property type="term" value="F:kinase activity"/>
    <property type="evidence" value="ECO:0007669"/>
    <property type="project" value="UniProtKB-KW"/>
</dbReference>
<dbReference type="PANTHER" id="PTHR45436:SF5">
    <property type="entry name" value="SENSOR HISTIDINE KINASE TRCS"/>
    <property type="match status" value="1"/>
</dbReference>
<dbReference type="SMART" id="SM00387">
    <property type="entry name" value="HATPase_c"/>
    <property type="match status" value="1"/>
</dbReference>
<name>A0ABV8LMJ2_9ACTN</name>
<dbReference type="Gene3D" id="6.10.340.10">
    <property type="match status" value="1"/>
</dbReference>
<evidence type="ECO:0000259" key="13">
    <source>
        <dbReference type="PROSITE" id="PS50109"/>
    </source>
</evidence>
<feature type="transmembrane region" description="Helical" evidence="12">
    <location>
        <begin position="12"/>
        <end position="33"/>
    </location>
</feature>
<evidence type="ECO:0000256" key="1">
    <source>
        <dbReference type="ARBA" id="ARBA00000085"/>
    </source>
</evidence>
<dbReference type="Gene3D" id="3.30.565.10">
    <property type="entry name" value="Histidine kinase-like ATPase, C-terminal domain"/>
    <property type="match status" value="1"/>
</dbReference>
<keyword evidence="8 12" id="KW-1133">Transmembrane helix</keyword>
<dbReference type="InterPro" id="IPR003660">
    <property type="entry name" value="HAMP_dom"/>
</dbReference>
<dbReference type="SUPFAM" id="SSF55874">
    <property type="entry name" value="ATPase domain of HSP90 chaperone/DNA topoisomerase II/histidine kinase"/>
    <property type="match status" value="1"/>
</dbReference>
<dbReference type="RefSeq" id="WP_253753739.1">
    <property type="nucleotide sequence ID" value="NZ_JAMZDZ010000001.1"/>
</dbReference>
<dbReference type="SUPFAM" id="SSF158472">
    <property type="entry name" value="HAMP domain-like"/>
    <property type="match status" value="1"/>
</dbReference>
<evidence type="ECO:0000256" key="2">
    <source>
        <dbReference type="ARBA" id="ARBA00004236"/>
    </source>
</evidence>
<dbReference type="SMART" id="SM00388">
    <property type="entry name" value="HisKA"/>
    <property type="match status" value="1"/>
</dbReference>
<sequence>MKRRTVRVRLTAVYSGLFLVTSVTVLAITNLLLKLKLEKRFTNLRFNLIGSAAAPSTTAAPTPGPTSGSVPSDSSGIGYLPDTVLGYQWSIAGVTIAVLTVVSIVVGWWLAGRLLRPVHQITATARRLSLSNLTDRIALAGPRDELSELADTFDSMLDRLQRSADSQRRFIANAAHELRTPLAIQRTAIEIGLDDPSPERLARVREELLEVNRRSERLIDSLLILAQGDNGLETREQVRLDILVRRVIGETPAGGVQIRRQLEPVTVDGDPVLLHRLAANLLHNAIRYNQPGGVADINVEPTTGLTVRNTGPDVPDDRVGELFEPFRRLHPERTGSADSTGLGLSIVAAIARAHDATITAVPNPGGGLAVTVRFPTQTDGLWPGGADLLSRS</sequence>
<dbReference type="EMBL" id="JBHSAY010000009">
    <property type="protein sequence ID" value="MFC4132176.1"/>
    <property type="molecule type" value="Genomic_DNA"/>
</dbReference>
<evidence type="ECO:0000256" key="9">
    <source>
        <dbReference type="ARBA" id="ARBA00023012"/>
    </source>
</evidence>
<keyword evidence="9" id="KW-0902">Two-component regulatory system</keyword>
<dbReference type="PANTHER" id="PTHR45436">
    <property type="entry name" value="SENSOR HISTIDINE KINASE YKOH"/>
    <property type="match status" value="1"/>
</dbReference>
<dbReference type="PROSITE" id="PS50109">
    <property type="entry name" value="HIS_KIN"/>
    <property type="match status" value="1"/>
</dbReference>
<dbReference type="InterPro" id="IPR003594">
    <property type="entry name" value="HATPase_dom"/>
</dbReference>
<evidence type="ECO:0000256" key="11">
    <source>
        <dbReference type="SAM" id="MobiDB-lite"/>
    </source>
</evidence>
<dbReference type="Pfam" id="PF02518">
    <property type="entry name" value="HATPase_c"/>
    <property type="match status" value="1"/>
</dbReference>
<keyword evidence="10 12" id="KW-0472">Membrane</keyword>
<dbReference type="SUPFAM" id="SSF47384">
    <property type="entry name" value="Homodimeric domain of signal transducing histidine kinase"/>
    <property type="match status" value="1"/>
</dbReference>
<evidence type="ECO:0000256" key="7">
    <source>
        <dbReference type="ARBA" id="ARBA00022777"/>
    </source>
</evidence>
<dbReference type="Pfam" id="PF00512">
    <property type="entry name" value="HisKA"/>
    <property type="match status" value="1"/>
</dbReference>
<evidence type="ECO:0000256" key="6">
    <source>
        <dbReference type="ARBA" id="ARBA00022692"/>
    </source>
</evidence>
<comment type="subcellular location">
    <subcellularLocation>
        <location evidence="2">Cell membrane</location>
    </subcellularLocation>
</comment>
<feature type="region of interest" description="Disordered" evidence="11">
    <location>
        <begin position="54"/>
        <end position="73"/>
    </location>
</feature>
<evidence type="ECO:0000256" key="8">
    <source>
        <dbReference type="ARBA" id="ARBA00022989"/>
    </source>
</evidence>
<dbReference type="InterPro" id="IPR036097">
    <property type="entry name" value="HisK_dim/P_sf"/>
</dbReference>
<dbReference type="EC" id="2.7.13.3" evidence="3"/>
<dbReference type="InterPro" id="IPR050428">
    <property type="entry name" value="TCS_sensor_his_kinase"/>
</dbReference>